<name>A0A419SBH9_9SPHI</name>
<accession>A0A419SBH9</accession>
<proteinExistence type="predicted"/>
<evidence type="ECO:0008006" key="4">
    <source>
        <dbReference type="Google" id="ProtNLM"/>
    </source>
</evidence>
<dbReference type="Proteomes" id="UP000283433">
    <property type="component" value="Unassembled WGS sequence"/>
</dbReference>
<evidence type="ECO:0000313" key="2">
    <source>
        <dbReference type="EMBL" id="RKD20182.1"/>
    </source>
</evidence>
<keyword evidence="3" id="KW-1185">Reference proteome</keyword>
<dbReference type="EMBL" id="MBTA01000001">
    <property type="protein sequence ID" value="RKD20182.1"/>
    <property type="molecule type" value="Genomic_DNA"/>
</dbReference>
<protein>
    <recommendedName>
        <fullName evidence="4">Carboxypeptidase-like regulatory domain-containing protein</fullName>
    </recommendedName>
</protein>
<feature type="chain" id="PRO_5019383975" description="Carboxypeptidase-like regulatory domain-containing protein" evidence="1">
    <location>
        <begin position="20"/>
        <end position="248"/>
    </location>
</feature>
<organism evidence="2 3">
    <name type="scientific">Pelobium manganitolerans</name>
    <dbReference type="NCBI Taxonomy" id="1842495"/>
    <lineage>
        <taxon>Bacteria</taxon>
        <taxon>Pseudomonadati</taxon>
        <taxon>Bacteroidota</taxon>
        <taxon>Sphingobacteriia</taxon>
        <taxon>Sphingobacteriales</taxon>
        <taxon>Sphingobacteriaceae</taxon>
        <taxon>Pelobium</taxon>
    </lineage>
</organism>
<comment type="caution">
    <text evidence="2">The sequence shown here is derived from an EMBL/GenBank/DDBJ whole genome shotgun (WGS) entry which is preliminary data.</text>
</comment>
<gene>
    <name evidence="2" type="ORF">BCY91_00725</name>
</gene>
<reference evidence="2 3" key="1">
    <citation type="submission" date="2016-07" db="EMBL/GenBank/DDBJ databases">
        <title>Genome of Pelobium manganitolerans.</title>
        <authorList>
            <person name="Wu S."/>
            <person name="Wang G."/>
        </authorList>
    </citation>
    <scope>NUCLEOTIDE SEQUENCE [LARGE SCALE GENOMIC DNA]</scope>
    <source>
        <strain evidence="2 3">YS-25</strain>
    </source>
</reference>
<dbReference type="OrthoDB" id="714262at2"/>
<feature type="signal peptide" evidence="1">
    <location>
        <begin position="1"/>
        <end position="19"/>
    </location>
</feature>
<sequence length="248" mass="28367">MRSFICTFLFFFACLNVFGQQETFTGLVFDKDTKQRLARVRISNLRSQETIYNNSKGEFSLVARKGDLLLARLENYRSDTVKVGNQGVIIFYLKRLAIPLPQVTVKDSLLSAKERYEQAKKAFNQAVRLGNNQDLLAIGQSGGVGLSIDAIWSAFSKEGKNARRLMEVMERDYQNNMIDQIFNKTLVQRITGLKGDRLLIFMLNYRPTYDFVMKANDYVLASYIKMAYQKFMLSADAQDLSDLKPIGE</sequence>
<evidence type="ECO:0000313" key="3">
    <source>
        <dbReference type="Proteomes" id="UP000283433"/>
    </source>
</evidence>
<dbReference type="AlphaFoldDB" id="A0A419SBH9"/>
<evidence type="ECO:0000256" key="1">
    <source>
        <dbReference type="SAM" id="SignalP"/>
    </source>
</evidence>
<keyword evidence="1" id="KW-0732">Signal</keyword>